<gene>
    <name evidence="13" type="ORF">ACFOHJ_06120</name>
</gene>
<feature type="domain" description="Copper resistance protein D" evidence="12">
    <location>
        <begin position="324"/>
        <end position="424"/>
    </location>
</feature>
<evidence type="ECO:0000259" key="12">
    <source>
        <dbReference type="Pfam" id="PF05425"/>
    </source>
</evidence>
<dbReference type="PANTHER" id="PTHR34820">
    <property type="entry name" value="INNER MEMBRANE PROTEIN YEBZ"/>
    <property type="match status" value="1"/>
</dbReference>
<feature type="chain" id="PRO_5047381149" evidence="10">
    <location>
        <begin position="43"/>
        <end position="546"/>
    </location>
</feature>
<dbReference type="EMBL" id="JBHRTK010000006">
    <property type="protein sequence ID" value="MFC3205783.1"/>
    <property type="molecule type" value="Genomic_DNA"/>
</dbReference>
<feature type="transmembrane region" description="Helical" evidence="9">
    <location>
        <begin position="293"/>
        <end position="311"/>
    </location>
</feature>
<feature type="domain" description="CopC" evidence="11">
    <location>
        <begin position="43"/>
        <end position="134"/>
    </location>
</feature>
<accession>A0ABV7K8J8</accession>
<dbReference type="Gene3D" id="2.60.40.1220">
    <property type="match status" value="1"/>
</dbReference>
<proteinExistence type="predicted"/>
<evidence type="ECO:0000256" key="9">
    <source>
        <dbReference type="SAM" id="Phobius"/>
    </source>
</evidence>
<evidence type="ECO:0000256" key="6">
    <source>
        <dbReference type="ARBA" id="ARBA00022989"/>
    </source>
</evidence>
<feature type="signal peptide" evidence="10">
    <location>
        <begin position="1"/>
        <end position="42"/>
    </location>
</feature>
<evidence type="ECO:0000256" key="7">
    <source>
        <dbReference type="ARBA" id="ARBA00023008"/>
    </source>
</evidence>
<evidence type="ECO:0000256" key="4">
    <source>
        <dbReference type="ARBA" id="ARBA00022723"/>
    </source>
</evidence>
<feature type="transmembrane region" description="Helical" evidence="9">
    <location>
        <begin position="403"/>
        <end position="424"/>
    </location>
</feature>
<dbReference type="Proteomes" id="UP001595583">
    <property type="component" value="Unassembled WGS sequence"/>
</dbReference>
<keyword evidence="8 9" id="KW-0472">Membrane</keyword>
<evidence type="ECO:0000259" key="11">
    <source>
        <dbReference type="Pfam" id="PF04234"/>
    </source>
</evidence>
<evidence type="ECO:0000256" key="8">
    <source>
        <dbReference type="ARBA" id="ARBA00023136"/>
    </source>
</evidence>
<feature type="transmembrane region" description="Helical" evidence="9">
    <location>
        <begin position="332"/>
        <end position="350"/>
    </location>
</feature>
<dbReference type="PANTHER" id="PTHR34820:SF4">
    <property type="entry name" value="INNER MEMBRANE PROTEIN YEBZ"/>
    <property type="match status" value="1"/>
</dbReference>
<evidence type="ECO:0000256" key="2">
    <source>
        <dbReference type="ARBA" id="ARBA00022475"/>
    </source>
</evidence>
<dbReference type="Pfam" id="PF05425">
    <property type="entry name" value="CopD"/>
    <property type="match status" value="1"/>
</dbReference>
<evidence type="ECO:0000256" key="3">
    <source>
        <dbReference type="ARBA" id="ARBA00022692"/>
    </source>
</evidence>
<feature type="transmembrane region" description="Helical" evidence="9">
    <location>
        <begin position="234"/>
        <end position="255"/>
    </location>
</feature>
<reference evidence="14" key="1">
    <citation type="journal article" date="2019" name="Int. J. Syst. Evol. Microbiol.">
        <title>The Global Catalogue of Microorganisms (GCM) 10K type strain sequencing project: providing services to taxonomists for standard genome sequencing and annotation.</title>
        <authorList>
            <consortium name="The Broad Institute Genomics Platform"/>
            <consortium name="The Broad Institute Genome Sequencing Center for Infectious Disease"/>
            <person name="Wu L."/>
            <person name="Ma J."/>
        </authorList>
    </citation>
    <scope>NUCLEOTIDE SEQUENCE [LARGE SCALE GENOMIC DNA]</scope>
    <source>
        <strain evidence="14">KCTC 52165</strain>
    </source>
</reference>
<dbReference type="InterPro" id="IPR032694">
    <property type="entry name" value="CopC/D"/>
</dbReference>
<dbReference type="InterPro" id="IPR014756">
    <property type="entry name" value="Ig_E-set"/>
</dbReference>
<evidence type="ECO:0000313" key="14">
    <source>
        <dbReference type="Proteomes" id="UP001595583"/>
    </source>
</evidence>
<evidence type="ECO:0000256" key="5">
    <source>
        <dbReference type="ARBA" id="ARBA00022729"/>
    </source>
</evidence>
<dbReference type="InterPro" id="IPR007348">
    <property type="entry name" value="CopC_dom"/>
</dbReference>
<keyword evidence="3 9" id="KW-0812">Transmembrane</keyword>
<sequence length="546" mass="56510">MMAMRDLSGVEGWQLRCAGLAAGIFCVLTLLFALAASTPAFAHAALVATDPADGAVLAESPTRFTLTFSEPVSPLVLTLVGPDGKAQALTSFRESGQTVEIDPPQRLANGTHVLSYRVISADGHPVGGSVLFSIGAASAEPPAAAEPVDEALRGAIWLAKVVLYAGLFFGIGGAFCLSWLVPGLPSGRRFAVAMMLCGLPAALLSLGLQGLDALDLPLAKITLPLVWETASGTTFGWTVAIALAALLLGLLALASPRAVARLLSLAGLAGVGAALAASGHASDADPQWLTRPMVFLHGAGIAFWVGALVPLMLALKDAAPGADRFLRRFSKAILPVVAVLAVAGIVLAVIQVEKPSALVDTAYGRLLLAKLALLAVLFGFAAVNRWRLTVPAEAGEAVAWKKLARSVAVEALLALAVFGVVAGWRFTPPPRALAIAAAQPVSTHIHALKAMADLTIAPGHAGPVTVSIMVMTGDFGPLDPKEITLVLSKPDSGIEPLKRPARRMGDGTWKVENLVIPVAGRWTAGLDILISDFELVKIAGQVDIRP</sequence>
<keyword evidence="6 9" id="KW-1133">Transmembrane helix</keyword>
<dbReference type="Pfam" id="PF04234">
    <property type="entry name" value="CopC"/>
    <property type="match status" value="1"/>
</dbReference>
<keyword evidence="7" id="KW-0186">Copper</keyword>
<dbReference type="InterPro" id="IPR008457">
    <property type="entry name" value="Cu-R_CopD_dom"/>
</dbReference>
<dbReference type="InterPro" id="IPR014755">
    <property type="entry name" value="Cu-Rt/internalin_Ig-like"/>
</dbReference>
<evidence type="ECO:0000256" key="1">
    <source>
        <dbReference type="ARBA" id="ARBA00004651"/>
    </source>
</evidence>
<keyword evidence="4" id="KW-0479">Metal-binding</keyword>
<feature type="transmembrane region" description="Helical" evidence="9">
    <location>
        <begin position="161"/>
        <end position="181"/>
    </location>
</feature>
<evidence type="ECO:0000256" key="10">
    <source>
        <dbReference type="SAM" id="SignalP"/>
    </source>
</evidence>
<comment type="caution">
    <text evidence="13">The sequence shown here is derived from an EMBL/GenBank/DDBJ whole genome shotgun (WGS) entry which is preliminary data.</text>
</comment>
<feature type="transmembrane region" description="Helical" evidence="9">
    <location>
        <begin position="262"/>
        <end position="281"/>
    </location>
</feature>
<keyword evidence="14" id="KW-1185">Reference proteome</keyword>
<feature type="transmembrane region" description="Helical" evidence="9">
    <location>
        <begin position="193"/>
        <end position="214"/>
    </location>
</feature>
<name>A0ABV7K8J8_9HYPH</name>
<dbReference type="SUPFAM" id="SSF81296">
    <property type="entry name" value="E set domains"/>
    <property type="match status" value="1"/>
</dbReference>
<organism evidence="13 14">
    <name type="scientific">Aquamicrobium soli</name>
    <dbReference type="NCBI Taxonomy" id="1811518"/>
    <lineage>
        <taxon>Bacteria</taxon>
        <taxon>Pseudomonadati</taxon>
        <taxon>Pseudomonadota</taxon>
        <taxon>Alphaproteobacteria</taxon>
        <taxon>Hyphomicrobiales</taxon>
        <taxon>Phyllobacteriaceae</taxon>
        <taxon>Aquamicrobium</taxon>
    </lineage>
</organism>
<keyword evidence="5 10" id="KW-0732">Signal</keyword>
<keyword evidence="2" id="KW-1003">Cell membrane</keyword>
<comment type="subcellular location">
    <subcellularLocation>
        <location evidence="1">Cell membrane</location>
        <topology evidence="1">Multi-pass membrane protein</topology>
    </subcellularLocation>
</comment>
<feature type="transmembrane region" description="Helical" evidence="9">
    <location>
        <begin position="362"/>
        <end position="383"/>
    </location>
</feature>
<protein>
    <submittedName>
        <fullName evidence="13">Copper resistance CopC/CopD family protein</fullName>
    </submittedName>
</protein>
<evidence type="ECO:0000313" key="13">
    <source>
        <dbReference type="EMBL" id="MFC3205783.1"/>
    </source>
</evidence>